<dbReference type="PROSITE" id="PS00211">
    <property type="entry name" value="ABC_TRANSPORTER_1"/>
    <property type="match status" value="1"/>
</dbReference>
<dbReference type="SMART" id="SM00382">
    <property type="entry name" value="AAA"/>
    <property type="match status" value="1"/>
</dbReference>
<sequence>MTPPDPTPQPATDTTPNGPAGAAITLEHVNRTYRTGTTEVRALDDLTLQLPTGIAAAIMGASGSGKSTLLHLLGAMDTPTTGTITVNGTHVETLDARQAPLYRQRIGFVFQRFHLLPALSALDNILMPLLPHHPHRRHAEHKARQLLERVGLPDRAQATPAELSGGEQQRIAIARALIGDPILILADEPTGNLDATTGHNIFSLLLQLHTEQATTLLVATHDPAIAARCDTTIHLSDGHLATPTPAAP</sequence>
<dbReference type="PANTHER" id="PTHR24220:SF689">
    <property type="entry name" value="LIPOPROTEIN-RELEASING SYSTEM ATP-BINDING PROTEIN LOLD"/>
    <property type="match status" value="1"/>
</dbReference>
<proteinExistence type="inferred from homology"/>
<protein>
    <submittedName>
        <fullName evidence="7">ATP-binding cassette domain-containing protein</fullName>
    </submittedName>
</protein>
<name>A0ABW9QSF6_9ACTN</name>
<dbReference type="InterPro" id="IPR027417">
    <property type="entry name" value="P-loop_NTPase"/>
</dbReference>
<evidence type="ECO:0000256" key="5">
    <source>
        <dbReference type="SAM" id="MobiDB-lite"/>
    </source>
</evidence>
<feature type="domain" description="ABC transporter" evidence="6">
    <location>
        <begin position="24"/>
        <end position="248"/>
    </location>
</feature>
<dbReference type="Gene3D" id="3.40.50.300">
    <property type="entry name" value="P-loop containing nucleotide triphosphate hydrolases"/>
    <property type="match status" value="1"/>
</dbReference>
<evidence type="ECO:0000256" key="1">
    <source>
        <dbReference type="ARBA" id="ARBA00005417"/>
    </source>
</evidence>
<evidence type="ECO:0000313" key="7">
    <source>
        <dbReference type="EMBL" id="MST32428.1"/>
    </source>
</evidence>
<dbReference type="Pfam" id="PF00005">
    <property type="entry name" value="ABC_tran"/>
    <property type="match status" value="1"/>
</dbReference>
<keyword evidence="8" id="KW-1185">Reference proteome</keyword>
<dbReference type="InterPro" id="IPR003439">
    <property type="entry name" value="ABC_transporter-like_ATP-bd"/>
</dbReference>
<dbReference type="InterPro" id="IPR015854">
    <property type="entry name" value="ABC_transpr_LolD-like"/>
</dbReference>
<evidence type="ECO:0000256" key="2">
    <source>
        <dbReference type="ARBA" id="ARBA00022448"/>
    </source>
</evidence>
<evidence type="ECO:0000259" key="6">
    <source>
        <dbReference type="PROSITE" id="PS50893"/>
    </source>
</evidence>
<dbReference type="PROSITE" id="PS50893">
    <property type="entry name" value="ABC_TRANSPORTER_2"/>
    <property type="match status" value="1"/>
</dbReference>
<dbReference type="InterPro" id="IPR017871">
    <property type="entry name" value="ABC_transporter-like_CS"/>
</dbReference>
<keyword evidence="2" id="KW-0813">Transport</keyword>
<evidence type="ECO:0000313" key="8">
    <source>
        <dbReference type="Proteomes" id="UP000437736"/>
    </source>
</evidence>
<dbReference type="InterPro" id="IPR003593">
    <property type="entry name" value="AAA+_ATPase"/>
</dbReference>
<dbReference type="CDD" id="cd03255">
    <property type="entry name" value="ABC_MJ0796_LolCDE_FtsE"/>
    <property type="match status" value="1"/>
</dbReference>
<comment type="caution">
    <text evidence="7">The sequence shown here is derived from an EMBL/GenBank/DDBJ whole genome shotgun (WGS) entry which is preliminary data.</text>
</comment>
<evidence type="ECO:0000256" key="3">
    <source>
        <dbReference type="ARBA" id="ARBA00022741"/>
    </source>
</evidence>
<dbReference type="PANTHER" id="PTHR24220">
    <property type="entry name" value="IMPORT ATP-BINDING PROTEIN"/>
    <property type="match status" value="1"/>
</dbReference>
<organism evidence="7 8">
    <name type="scientific">Acidiferrimicrobium australe</name>
    <dbReference type="NCBI Taxonomy" id="2664430"/>
    <lineage>
        <taxon>Bacteria</taxon>
        <taxon>Bacillati</taxon>
        <taxon>Actinomycetota</taxon>
        <taxon>Acidimicrobiia</taxon>
        <taxon>Acidimicrobiales</taxon>
        <taxon>Acidimicrobiaceae</taxon>
        <taxon>Acidiferrimicrobium</taxon>
    </lineage>
</organism>
<dbReference type="SUPFAM" id="SSF52540">
    <property type="entry name" value="P-loop containing nucleoside triphosphate hydrolases"/>
    <property type="match status" value="1"/>
</dbReference>
<gene>
    <name evidence="7" type="ORF">GHK86_06800</name>
</gene>
<feature type="region of interest" description="Disordered" evidence="5">
    <location>
        <begin position="1"/>
        <end position="20"/>
    </location>
</feature>
<comment type="similarity">
    <text evidence="1">Belongs to the ABC transporter superfamily.</text>
</comment>
<evidence type="ECO:0000256" key="4">
    <source>
        <dbReference type="ARBA" id="ARBA00022840"/>
    </source>
</evidence>
<dbReference type="InterPro" id="IPR017911">
    <property type="entry name" value="MacB-like_ATP-bd"/>
</dbReference>
<keyword evidence="4 7" id="KW-0067">ATP-binding</keyword>
<dbReference type="EMBL" id="WJHE01000289">
    <property type="protein sequence ID" value="MST32428.1"/>
    <property type="molecule type" value="Genomic_DNA"/>
</dbReference>
<accession>A0ABW9QSF6</accession>
<dbReference type="GO" id="GO:0005524">
    <property type="term" value="F:ATP binding"/>
    <property type="evidence" value="ECO:0007669"/>
    <property type="project" value="UniProtKB-KW"/>
</dbReference>
<keyword evidence="3" id="KW-0547">Nucleotide-binding</keyword>
<dbReference type="Proteomes" id="UP000437736">
    <property type="component" value="Unassembled WGS sequence"/>
</dbReference>
<reference evidence="7 8" key="1">
    <citation type="submission" date="2019-11" db="EMBL/GenBank/DDBJ databases">
        <title>Acidiferrimicrobium australis gen. nov., sp. nov., an acidophilic and obligately heterotrophic, member of the Actinobacteria that catalyses dissimilatory oxido- reduction of iron isolated from metal-rich acidic water in Chile.</title>
        <authorList>
            <person name="Gonzalez D."/>
            <person name="Huber K."/>
            <person name="Hedrich S."/>
            <person name="Rojas-Villalobos C."/>
            <person name="Quatrini R."/>
            <person name="Dinamarca M.A."/>
            <person name="Schwarz A."/>
            <person name="Canales C."/>
            <person name="Nancucheo I."/>
        </authorList>
    </citation>
    <scope>NUCLEOTIDE SEQUENCE [LARGE SCALE GENOMIC DNA]</scope>
    <source>
        <strain evidence="7 8">USS-CCA1</strain>
    </source>
</reference>